<dbReference type="SUPFAM" id="SSF52172">
    <property type="entry name" value="CheY-like"/>
    <property type="match status" value="1"/>
</dbReference>
<dbReference type="AlphaFoldDB" id="A0A832HYJ5"/>
<dbReference type="GO" id="GO:0000160">
    <property type="term" value="P:phosphorelay signal transduction system"/>
    <property type="evidence" value="ECO:0007669"/>
    <property type="project" value="InterPro"/>
</dbReference>
<evidence type="ECO:0000313" key="5">
    <source>
        <dbReference type="EMBL" id="HGZ41822.1"/>
    </source>
</evidence>
<feature type="modified residue" description="4-aspartylphosphate" evidence="2">
    <location>
        <position position="593"/>
    </location>
</feature>
<dbReference type="Gene3D" id="3.40.50.2300">
    <property type="match status" value="1"/>
</dbReference>
<dbReference type="PROSITE" id="PS50110">
    <property type="entry name" value="RESPONSE_REGULATORY"/>
    <property type="match status" value="1"/>
</dbReference>
<dbReference type="InterPro" id="IPR001789">
    <property type="entry name" value="Sig_transdc_resp-reg_receiver"/>
</dbReference>
<proteinExistence type="predicted"/>
<evidence type="ECO:0000256" key="1">
    <source>
        <dbReference type="ARBA" id="ARBA00022553"/>
    </source>
</evidence>
<dbReference type="CDD" id="cd00156">
    <property type="entry name" value="REC"/>
    <property type="match status" value="1"/>
</dbReference>
<gene>
    <name evidence="5" type="ORF">ENR23_00065</name>
</gene>
<accession>A0A832HYJ5</accession>
<dbReference type="PANTHER" id="PTHR44591:SF3">
    <property type="entry name" value="RESPONSE REGULATORY DOMAIN-CONTAINING PROTEIN"/>
    <property type="match status" value="1"/>
</dbReference>
<sequence>MDAREGGEEREIALGVARALERALAPQPAAAALGAAREAAALLGLDALARLVAALEPHAGRPWPAELEPVRDRLARMAARAAAAGSVDVFRAEARELEGLAGEAGALEWSVRPAAGRRVATLSAAAALDDLPFTDEAARAAARRARLAPPVAAALRAALDWMTGEGGVLRPIGARAEDSAFEVTVAAPDPAALDAADAVIASVGGALGPALAPGESGWTVRVPAVSARDHFMMFEQGGLRLAVPWHAVLRLHVLDAADAAAVAARHGMPLLPPLAAGAAPAGEVPMIAIGLGLRRGWIAADRLVWRLAADAVEPEPGAREEGFERAVVTDDGEVWRVVSVPKLLEGVAPVVTARAVPAAGGEVAPPAAAARGDAPATAIEPAPGATARALSGEDVEGLPAEAGPVAAAPARERASFDPPPEALPPALVEAVGAARPSDDPAPPARRAAAPAGASGPDWRSRVVTEVVAPGAPPAPVPAAAPVAPQDWRSRVVVEVLAPAPAREAAAAVPAAAPVRAASPAPAASARSALTPADVEPLPASAPRRALVAEDSFAARAFLVRLLEQRGFEVEAVRLAADLDEALAAGGFGAVFVDVELPDARGASLLASVAARFERGAPPALVAALVRDADDEAAAARAGIAVTLRKPVDRAALDRALAAAGLPTGKVA</sequence>
<dbReference type="InterPro" id="IPR050595">
    <property type="entry name" value="Bact_response_regulator"/>
</dbReference>
<feature type="compositionally biased region" description="Low complexity" evidence="3">
    <location>
        <begin position="444"/>
        <end position="457"/>
    </location>
</feature>
<dbReference type="EMBL" id="DSQF01000001">
    <property type="protein sequence ID" value="HGZ41822.1"/>
    <property type="molecule type" value="Genomic_DNA"/>
</dbReference>
<dbReference type="Pfam" id="PF00072">
    <property type="entry name" value="Response_reg"/>
    <property type="match status" value="1"/>
</dbReference>
<comment type="caution">
    <text evidence="5">The sequence shown here is derived from an EMBL/GenBank/DDBJ whole genome shotgun (WGS) entry which is preliminary data.</text>
</comment>
<feature type="region of interest" description="Disordered" evidence="3">
    <location>
        <begin position="433"/>
        <end position="459"/>
    </location>
</feature>
<organism evidence="5">
    <name type="scientific">Eiseniibacteriota bacterium</name>
    <dbReference type="NCBI Taxonomy" id="2212470"/>
    <lineage>
        <taxon>Bacteria</taxon>
        <taxon>Candidatus Eiseniibacteriota</taxon>
    </lineage>
</organism>
<feature type="domain" description="Response regulatory" evidence="4">
    <location>
        <begin position="544"/>
        <end position="660"/>
    </location>
</feature>
<dbReference type="PANTHER" id="PTHR44591">
    <property type="entry name" value="STRESS RESPONSE REGULATOR PROTEIN 1"/>
    <property type="match status" value="1"/>
</dbReference>
<dbReference type="SMART" id="SM00448">
    <property type="entry name" value="REC"/>
    <property type="match status" value="1"/>
</dbReference>
<evidence type="ECO:0000256" key="3">
    <source>
        <dbReference type="SAM" id="MobiDB-lite"/>
    </source>
</evidence>
<keyword evidence="1 2" id="KW-0597">Phosphoprotein</keyword>
<protein>
    <submittedName>
        <fullName evidence="5">Response regulator</fullName>
    </submittedName>
</protein>
<dbReference type="InterPro" id="IPR011006">
    <property type="entry name" value="CheY-like_superfamily"/>
</dbReference>
<evidence type="ECO:0000259" key="4">
    <source>
        <dbReference type="PROSITE" id="PS50110"/>
    </source>
</evidence>
<name>A0A832HYJ5_UNCEI</name>
<evidence type="ECO:0000256" key="2">
    <source>
        <dbReference type="PROSITE-ProRule" id="PRU00169"/>
    </source>
</evidence>
<reference evidence="5" key="1">
    <citation type="journal article" date="2020" name="mSystems">
        <title>Genome- and Community-Level Interaction Insights into Carbon Utilization and Element Cycling Functions of Hydrothermarchaeota in Hydrothermal Sediment.</title>
        <authorList>
            <person name="Zhou Z."/>
            <person name="Liu Y."/>
            <person name="Xu W."/>
            <person name="Pan J."/>
            <person name="Luo Z.H."/>
            <person name="Li M."/>
        </authorList>
    </citation>
    <scope>NUCLEOTIDE SEQUENCE [LARGE SCALE GENOMIC DNA]</scope>
    <source>
        <strain evidence="5">SpSt-381</strain>
    </source>
</reference>